<gene>
    <name evidence="2" type="ordered locus">Os08g0447100</name>
    <name evidence="2" type="ORF">OSNPB_080447100</name>
</gene>
<feature type="compositionally biased region" description="Gly residues" evidence="1">
    <location>
        <begin position="207"/>
        <end position="217"/>
    </location>
</feature>
<sequence length="236" mass="24743">RQRTLSLSHAHALGRSTAEEAAHALDGRRQRWSSPERPTVEAELARATGRPVAEEPNRVSCSWPCLRAHRQPRLRTRHPRPRRPPPASPPRPPAAALAPVSGLSSAPASPGLGARRPQPPPPLPPPLPCVRAELVEVPLLARVGPARGLPVEDLPAEAPLVGVGVGVGLPLRRLVGGWVVITRSSSLSLSLTHTLSLSLLPVAEEAGQGGAEAGTSGGELLIPRRSRGRGEAAPRG</sequence>
<dbReference type="AlphaFoldDB" id="A0A0P0XGY7"/>
<feature type="region of interest" description="Disordered" evidence="1">
    <location>
        <begin position="1"/>
        <end position="127"/>
    </location>
</feature>
<evidence type="ECO:0000256" key="1">
    <source>
        <dbReference type="SAM" id="MobiDB-lite"/>
    </source>
</evidence>
<reference evidence="2 3" key="2">
    <citation type="journal article" date="2013" name="Plant Cell Physiol.">
        <title>Rice Annotation Project Database (RAP-DB): an integrative and interactive database for rice genomics.</title>
        <authorList>
            <person name="Sakai H."/>
            <person name="Lee S.S."/>
            <person name="Tanaka T."/>
            <person name="Numa H."/>
            <person name="Kim J."/>
            <person name="Kawahara Y."/>
            <person name="Wakimoto H."/>
            <person name="Yang C.C."/>
            <person name="Iwamoto M."/>
            <person name="Abe T."/>
            <person name="Yamada Y."/>
            <person name="Muto A."/>
            <person name="Inokuchi H."/>
            <person name="Ikemura T."/>
            <person name="Matsumoto T."/>
            <person name="Sasaki T."/>
            <person name="Itoh T."/>
        </authorList>
    </citation>
    <scope>NUCLEOTIDE SEQUENCE [LARGE SCALE GENOMIC DNA]</scope>
    <source>
        <strain evidence="3">cv. Nipponbare</strain>
    </source>
</reference>
<reference evidence="3" key="1">
    <citation type="journal article" date="2005" name="Nature">
        <title>The map-based sequence of the rice genome.</title>
        <authorList>
            <consortium name="International rice genome sequencing project (IRGSP)"/>
            <person name="Matsumoto T."/>
            <person name="Wu J."/>
            <person name="Kanamori H."/>
            <person name="Katayose Y."/>
            <person name="Fujisawa M."/>
            <person name="Namiki N."/>
            <person name="Mizuno H."/>
            <person name="Yamamoto K."/>
            <person name="Antonio B.A."/>
            <person name="Baba T."/>
            <person name="Sakata K."/>
            <person name="Nagamura Y."/>
            <person name="Aoki H."/>
            <person name="Arikawa K."/>
            <person name="Arita K."/>
            <person name="Bito T."/>
            <person name="Chiden Y."/>
            <person name="Fujitsuka N."/>
            <person name="Fukunaka R."/>
            <person name="Hamada M."/>
            <person name="Harada C."/>
            <person name="Hayashi A."/>
            <person name="Hijishita S."/>
            <person name="Honda M."/>
            <person name="Hosokawa S."/>
            <person name="Ichikawa Y."/>
            <person name="Idonuma A."/>
            <person name="Iijima M."/>
            <person name="Ikeda M."/>
            <person name="Ikeno M."/>
            <person name="Ito K."/>
            <person name="Ito S."/>
            <person name="Ito T."/>
            <person name="Ito Y."/>
            <person name="Ito Y."/>
            <person name="Iwabuchi A."/>
            <person name="Kamiya K."/>
            <person name="Karasawa W."/>
            <person name="Kurita K."/>
            <person name="Katagiri S."/>
            <person name="Kikuta A."/>
            <person name="Kobayashi H."/>
            <person name="Kobayashi N."/>
            <person name="Machita K."/>
            <person name="Maehara T."/>
            <person name="Masukawa M."/>
            <person name="Mizubayashi T."/>
            <person name="Mukai Y."/>
            <person name="Nagasaki H."/>
            <person name="Nagata Y."/>
            <person name="Naito S."/>
            <person name="Nakashima M."/>
            <person name="Nakama Y."/>
            <person name="Nakamichi Y."/>
            <person name="Nakamura M."/>
            <person name="Meguro A."/>
            <person name="Negishi M."/>
            <person name="Ohta I."/>
            <person name="Ohta T."/>
            <person name="Okamoto M."/>
            <person name="Ono N."/>
            <person name="Saji S."/>
            <person name="Sakaguchi M."/>
            <person name="Sakai K."/>
            <person name="Shibata M."/>
            <person name="Shimokawa T."/>
            <person name="Song J."/>
            <person name="Takazaki Y."/>
            <person name="Terasawa K."/>
            <person name="Tsugane M."/>
            <person name="Tsuji K."/>
            <person name="Ueda S."/>
            <person name="Waki K."/>
            <person name="Yamagata H."/>
            <person name="Yamamoto M."/>
            <person name="Yamamoto S."/>
            <person name="Yamane H."/>
            <person name="Yoshiki S."/>
            <person name="Yoshihara R."/>
            <person name="Yukawa K."/>
            <person name="Zhong H."/>
            <person name="Yano M."/>
            <person name="Yuan Q."/>
            <person name="Ouyang S."/>
            <person name="Liu J."/>
            <person name="Jones K.M."/>
            <person name="Gansberger K."/>
            <person name="Moffat K."/>
            <person name="Hill J."/>
            <person name="Bera J."/>
            <person name="Fadrosh D."/>
            <person name="Jin S."/>
            <person name="Johri S."/>
            <person name="Kim M."/>
            <person name="Overton L."/>
            <person name="Reardon M."/>
            <person name="Tsitrin T."/>
            <person name="Vuong H."/>
            <person name="Weaver B."/>
            <person name="Ciecko A."/>
            <person name="Tallon L."/>
            <person name="Jackson J."/>
            <person name="Pai G."/>
            <person name="Aken S.V."/>
            <person name="Utterback T."/>
            <person name="Reidmuller S."/>
            <person name="Feldblyum T."/>
            <person name="Hsiao J."/>
            <person name="Zismann V."/>
            <person name="Iobst S."/>
            <person name="de Vazeille A.R."/>
            <person name="Buell C.R."/>
            <person name="Ying K."/>
            <person name="Li Y."/>
            <person name="Lu T."/>
            <person name="Huang Y."/>
            <person name="Zhao Q."/>
            <person name="Feng Q."/>
            <person name="Zhang L."/>
            <person name="Zhu J."/>
            <person name="Weng Q."/>
            <person name="Mu J."/>
            <person name="Lu Y."/>
            <person name="Fan D."/>
            <person name="Liu Y."/>
            <person name="Guan J."/>
            <person name="Zhang Y."/>
            <person name="Yu S."/>
            <person name="Liu X."/>
            <person name="Zhang Y."/>
            <person name="Hong G."/>
            <person name="Han B."/>
            <person name="Choisne N."/>
            <person name="Demange N."/>
            <person name="Orjeda G."/>
            <person name="Samain S."/>
            <person name="Cattolico L."/>
            <person name="Pelletier E."/>
            <person name="Couloux A."/>
            <person name="Segurens B."/>
            <person name="Wincker P."/>
            <person name="D'Hont A."/>
            <person name="Scarpelli C."/>
            <person name="Weissenbach J."/>
            <person name="Salanoubat M."/>
            <person name="Quetier F."/>
            <person name="Yu Y."/>
            <person name="Kim H.R."/>
            <person name="Rambo T."/>
            <person name="Currie J."/>
            <person name="Collura K."/>
            <person name="Luo M."/>
            <person name="Yang T."/>
            <person name="Ammiraju J.S.S."/>
            <person name="Engler F."/>
            <person name="Soderlund C."/>
            <person name="Wing R.A."/>
            <person name="Palmer L.E."/>
            <person name="de la Bastide M."/>
            <person name="Spiegel L."/>
            <person name="Nascimento L."/>
            <person name="Zutavern T."/>
            <person name="O'Shaughnessy A."/>
            <person name="Dike S."/>
            <person name="Dedhia N."/>
            <person name="Preston R."/>
            <person name="Balija V."/>
            <person name="McCombie W.R."/>
            <person name="Chow T."/>
            <person name="Chen H."/>
            <person name="Chung M."/>
            <person name="Chen C."/>
            <person name="Shaw J."/>
            <person name="Wu H."/>
            <person name="Hsiao K."/>
            <person name="Chao Y."/>
            <person name="Chu M."/>
            <person name="Cheng C."/>
            <person name="Hour A."/>
            <person name="Lee P."/>
            <person name="Lin S."/>
            <person name="Lin Y."/>
            <person name="Liou J."/>
            <person name="Liu S."/>
            <person name="Hsing Y."/>
            <person name="Raghuvanshi S."/>
            <person name="Mohanty A."/>
            <person name="Bharti A.K."/>
            <person name="Gaur A."/>
            <person name="Gupta V."/>
            <person name="Kumar D."/>
            <person name="Ravi V."/>
            <person name="Vij S."/>
            <person name="Kapur A."/>
            <person name="Khurana P."/>
            <person name="Khurana P."/>
            <person name="Khurana J.P."/>
            <person name="Tyagi A.K."/>
            <person name="Gaikwad K."/>
            <person name="Singh A."/>
            <person name="Dalal V."/>
            <person name="Srivastava S."/>
            <person name="Dixit A."/>
            <person name="Pal A.K."/>
            <person name="Ghazi I.A."/>
            <person name="Yadav M."/>
            <person name="Pandit A."/>
            <person name="Bhargava A."/>
            <person name="Sureshbabu K."/>
            <person name="Batra K."/>
            <person name="Sharma T.R."/>
            <person name="Mohapatra T."/>
            <person name="Singh N.K."/>
            <person name="Messing J."/>
            <person name="Nelson A.B."/>
            <person name="Fuks G."/>
            <person name="Kavchok S."/>
            <person name="Keizer G."/>
            <person name="Linton E."/>
            <person name="Llaca V."/>
            <person name="Song R."/>
            <person name="Tanyolac B."/>
            <person name="Young S."/>
            <person name="Ho-Il K."/>
            <person name="Hahn J.H."/>
            <person name="Sangsakoo G."/>
            <person name="Vanavichit A."/>
            <person name="de Mattos Luiz.A.T."/>
            <person name="Zimmer P.D."/>
            <person name="Malone G."/>
            <person name="Dellagostin O."/>
            <person name="de Oliveira A.C."/>
            <person name="Bevan M."/>
            <person name="Bancroft I."/>
            <person name="Minx P."/>
            <person name="Cordum H."/>
            <person name="Wilson R."/>
            <person name="Cheng Z."/>
            <person name="Jin W."/>
            <person name="Jiang J."/>
            <person name="Leong S.A."/>
            <person name="Iwama H."/>
            <person name="Gojobori T."/>
            <person name="Itoh T."/>
            <person name="Niimura Y."/>
            <person name="Fujii Y."/>
            <person name="Habara T."/>
            <person name="Sakai H."/>
            <person name="Sato Y."/>
            <person name="Wilson G."/>
            <person name="Kumar K."/>
            <person name="McCouch S."/>
            <person name="Juretic N."/>
            <person name="Hoen D."/>
            <person name="Wright S."/>
            <person name="Bruskiewich R."/>
            <person name="Bureau T."/>
            <person name="Miyao A."/>
            <person name="Hirochika H."/>
            <person name="Nishikawa T."/>
            <person name="Kadowaki K."/>
            <person name="Sugiura M."/>
            <person name="Burr B."/>
            <person name="Sasaki T."/>
        </authorList>
    </citation>
    <scope>NUCLEOTIDE SEQUENCE [LARGE SCALE GENOMIC DNA]</scope>
    <source>
        <strain evidence="3">cv. Nipponbare</strain>
    </source>
</reference>
<accession>A0A0P0XGY7</accession>
<dbReference type="Proteomes" id="UP000059680">
    <property type="component" value="Chromosome 8"/>
</dbReference>
<proteinExistence type="predicted"/>
<feature type="region of interest" description="Disordered" evidence="1">
    <location>
        <begin position="207"/>
        <end position="236"/>
    </location>
</feature>
<feature type="compositionally biased region" description="Basic residues" evidence="1">
    <location>
        <begin position="67"/>
        <end position="83"/>
    </location>
</feature>
<feature type="non-terminal residue" evidence="2">
    <location>
        <position position="1"/>
    </location>
</feature>
<evidence type="ECO:0000313" key="3">
    <source>
        <dbReference type="Proteomes" id="UP000059680"/>
    </source>
</evidence>
<feature type="compositionally biased region" description="Pro residues" evidence="1">
    <location>
        <begin position="84"/>
        <end position="93"/>
    </location>
</feature>
<dbReference type="InParanoid" id="A0A0P0XGY7"/>
<keyword evidence="3" id="KW-1185">Reference proteome</keyword>
<reference evidence="2 3" key="3">
    <citation type="journal article" date="2013" name="Rice">
        <title>Improvement of the Oryza sativa Nipponbare reference genome using next generation sequence and optical map data.</title>
        <authorList>
            <person name="Kawahara Y."/>
            <person name="de la Bastide M."/>
            <person name="Hamilton J.P."/>
            <person name="Kanamori H."/>
            <person name="McCombie W.R."/>
            <person name="Ouyang S."/>
            <person name="Schwartz D.C."/>
            <person name="Tanaka T."/>
            <person name="Wu J."/>
            <person name="Zhou S."/>
            <person name="Childs K.L."/>
            <person name="Davidson R.M."/>
            <person name="Lin H."/>
            <person name="Quesada-Ocampo L."/>
            <person name="Vaillancourt B."/>
            <person name="Sakai H."/>
            <person name="Lee S.S."/>
            <person name="Kim J."/>
            <person name="Numa H."/>
            <person name="Itoh T."/>
            <person name="Buell C.R."/>
            <person name="Matsumoto T."/>
        </authorList>
    </citation>
    <scope>NUCLEOTIDE SEQUENCE [LARGE SCALE GENOMIC DNA]</scope>
    <source>
        <strain evidence="3">cv. Nipponbare</strain>
    </source>
</reference>
<dbReference type="EMBL" id="AP014964">
    <property type="protein sequence ID" value="BAT05677.1"/>
    <property type="molecule type" value="Genomic_DNA"/>
</dbReference>
<protein>
    <submittedName>
        <fullName evidence="2">Os08g0447100 protein</fullName>
    </submittedName>
</protein>
<evidence type="ECO:0000313" key="2">
    <source>
        <dbReference type="EMBL" id="BAT05677.1"/>
    </source>
</evidence>
<organism evidence="2 3">
    <name type="scientific">Oryza sativa subsp. japonica</name>
    <name type="common">Rice</name>
    <dbReference type="NCBI Taxonomy" id="39947"/>
    <lineage>
        <taxon>Eukaryota</taxon>
        <taxon>Viridiplantae</taxon>
        <taxon>Streptophyta</taxon>
        <taxon>Embryophyta</taxon>
        <taxon>Tracheophyta</taxon>
        <taxon>Spermatophyta</taxon>
        <taxon>Magnoliopsida</taxon>
        <taxon>Liliopsida</taxon>
        <taxon>Poales</taxon>
        <taxon>Poaceae</taxon>
        <taxon>BOP clade</taxon>
        <taxon>Oryzoideae</taxon>
        <taxon>Oryzeae</taxon>
        <taxon>Oryzinae</taxon>
        <taxon>Oryza</taxon>
        <taxon>Oryza sativa</taxon>
    </lineage>
</organism>
<dbReference type="PaxDb" id="39947-A0A0P0XGY7"/>
<dbReference type="Gramene" id="Os08t0447100-00">
    <property type="protein sequence ID" value="Os08t0447100-00"/>
    <property type="gene ID" value="Os08g0447100"/>
</dbReference>
<feature type="compositionally biased region" description="Pro residues" evidence="1">
    <location>
        <begin position="117"/>
        <end position="127"/>
    </location>
</feature>
<feature type="compositionally biased region" description="Basic and acidic residues" evidence="1">
    <location>
        <begin position="17"/>
        <end position="29"/>
    </location>
</feature>
<name>A0A0P0XGY7_ORYSJ</name>